<evidence type="ECO:0000313" key="2">
    <source>
        <dbReference type="EMBL" id="KAF9963308.1"/>
    </source>
</evidence>
<accession>A0A9P6J5U4</accession>
<reference evidence="2" key="1">
    <citation type="journal article" date="2020" name="Fungal Divers.">
        <title>Resolving the Mortierellaceae phylogeny through synthesis of multi-gene phylogenetics and phylogenomics.</title>
        <authorList>
            <person name="Vandepol N."/>
            <person name="Liber J."/>
            <person name="Desiro A."/>
            <person name="Na H."/>
            <person name="Kennedy M."/>
            <person name="Barry K."/>
            <person name="Grigoriev I.V."/>
            <person name="Miller A.N."/>
            <person name="O'Donnell K."/>
            <person name="Stajich J.E."/>
            <person name="Bonito G."/>
        </authorList>
    </citation>
    <scope>NUCLEOTIDE SEQUENCE</scope>
    <source>
        <strain evidence="2">MES-2147</strain>
    </source>
</reference>
<feature type="region of interest" description="Disordered" evidence="1">
    <location>
        <begin position="293"/>
        <end position="314"/>
    </location>
</feature>
<name>A0A9P6J5U4_9FUNG</name>
<proteinExistence type="predicted"/>
<dbReference type="AlphaFoldDB" id="A0A9P6J5U4"/>
<feature type="region of interest" description="Disordered" evidence="1">
    <location>
        <begin position="906"/>
        <end position="940"/>
    </location>
</feature>
<feature type="region of interest" description="Disordered" evidence="1">
    <location>
        <begin position="235"/>
        <end position="259"/>
    </location>
</feature>
<feature type="region of interest" description="Disordered" evidence="1">
    <location>
        <begin position="18"/>
        <end position="39"/>
    </location>
</feature>
<feature type="compositionally biased region" description="Low complexity" evidence="1">
    <location>
        <begin position="608"/>
        <end position="617"/>
    </location>
</feature>
<evidence type="ECO:0000313" key="3">
    <source>
        <dbReference type="Proteomes" id="UP000749646"/>
    </source>
</evidence>
<protein>
    <submittedName>
        <fullName evidence="2">Uncharacterized protein</fullName>
    </submittedName>
</protein>
<feature type="compositionally biased region" description="Polar residues" evidence="1">
    <location>
        <begin position="810"/>
        <end position="819"/>
    </location>
</feature>
<feature type="compositionally biased region" description="Basic and acidic residues" evidence="1">
    <location>
        <begin position="829"/>
        <end position="838"/>
    </location>
</feature>
<feature type="compositionally biased region" description="Low complexity" evidence="1">
    <location>
        <begin position="910"/>
        <end position="926"/>
    </location>
</feature>
<dbReference type="Proteomes" id="UP000749646">
    <property type="component" value="Unassembled WGS sequence"/>
</dbReference>
<comment type="caution">
    <text evidence="2">The sequence shown here is derived from an EMBL/GenBank/DDBJ whole genome shotgun (WGS) entry which is preliminary data.</text>
</comment>
<evidence type="ECO:0000256" key="1">
    <source>
        <dbReference type="SAM" id="MobiDB-lite"/>
    </source>
</evidence>
<gene>
    <name evidence="2" type="ORF">BGZ65_004540</name>
</gene>
<feature type="compositionally biased region" description="Acidic residues" evidence="1">
    <location>
        <begin position="297"/>
        <end position="308"/>
    </location>
</feature>
<keyword evidence="3" id="KW-1185">Reference proteome</keyword>
<feature type="region of interest" description="Disordered" evidence="1">
    <location>
        <begin position="463"/>
        <end position="502"/>
    </location>
</feature>
<feature type="compositionally biased region" description="Low complexity" evidence="1">
    <location>
        <begin position="710"/>
        <end position="723"/>
    </location>
</feature>
<feature type="region of interest" description="Disordered" evidence="1">
    <location>
        <begin position="810"/>
        <end position="849"/>
    </location>
</feature>
<feature type="region of interest" description="Disordered" evidence="1">
    <location>
        <begin position="607"/>
        <end position="732"/>
    </location>
</feature>
<organism evidence="2 3">
    <name type="scientific">Modicella reniformis</name>
    <dbReference type="NCBI Taxonomy" id="1440133"/>
    <lineage>
        <taxon>Eukaryota</taxon>
        <taxon>Fungi</taxon>
        <taxon>Fungi incertae sedis</taxon>
        <taxon>Mucoromycota</taxon>
        <taxon>Mortierellomycotina</taxon>
        <taxon>Mortierellomycetes</taxon>
        <taxon>Mortierellales</taxon>
        <taxon>Mortierellaceae</taxon>
        <taxon>Modicella</taxon>
    </lineage>
</organism>
<dbReference type="OrthoDB" id="5380370at2759"/>
<feature type="compositionally biased region" description="Basic and acidic residues" evidence="1">
    <location>
        <begin position="927"/>
        <end position="940"/>
    </location>
</feature>
<feature type="compositionally biased region" description="Low complexity" evidence="1">
    <location>
        <begin position="669"/>
        <end position="687"/>
    </location>
</feature>
<dbReference type="EMBL" id="JAAAHW010006304">
    <property type="protein sequence ID" value="KAF9963308.1"/>
    <property type="molecule type" value="Genomic_DNA"/>
</dbReference>
<sequence>MREYSSFTPASPLAISPVQFDPTFHDTPSSPRRSMSPIGGAASVMKNFLRRRRGTTLIIANNATTDKVNDANKYDYALPKAQPSMTFVFVGGYDVIPGTTTIIYDSELSETAPSEANTPVLAVASLHTPAKTSTLPSINDPVYTSPSFSSSSTTLFPSTLEDSDNSLLAVVAAVSAHRKLLSRGSRSLSVDGLLLNSDAISVIEEEDEKEIVTVEILDSHDHGKNQSEDAAPLLDIAGSTPTDASVPEISNDADEEDWEGRVSTEFLNWTLEASNLPDDSFKLQFRLEDVIKTQPQEEQDDEEEDEEEQDHHIYDSSENLLADYLTYNNDDNQEVEDSPEDEIMVLEQEDQPTSDDTLFSDCFSPTQFFDAPQTRNTLRSFLGGAEHEFDEMIEHGFPTGATNLPEHQQQQDGQATDGRYSTLRITLTPWHARADELELYGQSSGSVEKQTQFKSMVNKFFSRSSQPISPTPPPASSCSQRPAQPARTHSDSSVTPAVRSDGLEFIRHSSRVRSRTNSPRLAIDIEKTISNTELLTPPFTWSSLPMVGASNQPQSPRKGSRLALTVSFEDQEECVLRSAPVTLSTSSDSDMSLSEQEPHLDSGYVLASSSSLTESSSNGNYLSTKMENTHPVTPGNYIGMHYGRSTPIHHPRKGSNQSDITIVENPMGSLDSWRDSSSLTSRSDSSSEPGTPSLLPIRRREKENEELTLSTSQNQTAQPQQQRPPRRSSRYPFQQHVQYQEQVHRQQQQALAVQTNAHNNAHVHNHSVFSPRMPASALSNSMRAPGSPVQSLYSSAAVAASIAVNSKEQQVAKSTQSRQGPKLFGFSLRGKDKRDTKPSETSSVLPRINTKGWRGRDQFINANVISGPMLCSPYDCRSNEDALSNVHEQAAEAYFETGMDNHYKGGKGYYGDQFQQKKGGQAQGQGKENHGSSRNRQQHEDIVNAIKACGM</sequence>